<reference evidence="2" key="1">
    <citation type="submission" date="2008-08" db="EMBL/GenBank/DDBJ databases">
        <title>The complete genome sequence of Coprothermobacter proteolyticus strain ATCC 5245 / DSM 5265 / BT.</title>
        <authorList>
            <person name="Dodson R.J."/>
            <person name="Durkin A.S."/>
            <person name="Wu M."/>
            <person name="Eisen J."/>
            <person name="Sutton G."/>
        </authorList>
    </citation>
    <scope>NUCLEOTIDE SEQUENCE [LARGE SCALE GENOMIC DNA]</scope>
    <source>
        <strain evidence="2">ATCC 35245 / DSM 5265 / OCM 4 / BT</strain>
    </source>
</reference>
<gene>
    <name evidence="1" type="ordered locus">COPRO5265_1154</name>
</gene>
<evidence type="ECO:0000313" key="2">
    <source>
        <dbReference type="Proteomes" id="UP000001732"/>
    </source>
</evidence>
<accession>B5Y9L5</accession>
<dbReference type="EMBL" id="CP001145">
    <property type="protein sequence ID" value="ACI17764.1"/>
    <property type="molecule type" value="Genomic_DNA"/>
</dbReference>
<organism evidence="1 2">
    <name type="scientific">Coprothermobacter proteolyticus (strain ATCC 35245 / DSM 5265 / OCM 4 / BT)</name>
    <dbReference type="NCBI Taxonomy" id="309798"/>
    <lineage>
        <taxon>Bacteria</taxon>
        <taxon>Pseudomonadati</taxon>
        <taxon>Coprothermobacterota</taxon>
        <taxon>Coprothermobacteria</taxon>
        <taxon>Coprothermobacterales</taxon>
        <taxon>Coprothermobacteraceae</taxon>
        <taxon>Coprothermobacter</taxon>
    </lineage>
</organism>
<dbReference type="AntiFam" id="ANF00062">
    <property type="entry name" value="Shadow ORF (opposite ABC transporter protein)"/>
</dbReference>
<reference evidence="1 2" key="2">
    <citation type="journal article" date="2014" name="Genome Announc.">
        <title>Complete Genome Sequence of Coprothermobacter proteolyticus DSM 5265.</title>
        <authorList>
            <person name="Alexiev A."/>
            <person name="Coil D.A."/>
            <person name="Badger J.H."/>
            <person name="Enticknap J."/>
            <person name="Ward N."/>
            <person name="Robb F.T."/>
            <person name="Eisen J.A."/>
        </authorList>
    </citation>
    <scope>NUCLEOTIDE SEQUENCE [LARGE SCALE GENOMIC DNA]</scope>
    <source>
        <strain evidence="2">ATCC 35245 / DSM 5265 / OCM 4 / BT</strain>
    </source>
</reference>
<sequence>MSSSTRDVAAGSRALVGSSISKTSGSTAMALAIHSRCCCPPDKSKALLLSLFCTSSHNPAAIKAVLTFSCRRRLSFMPCKRRP</sequence>
<dbReference type="AlphaFoldDB" id="B5Y9L5"/>
<proteinExistence type="predicted"/>
<protein>
    <submittedName>
        <fullName evidence="1">Uncharacterized protein</fullName>
    </submittedName>
</protein>
<dbReference type="Proteomes" id="UP000001732">
    <property type="component" value="Chromosome"/>
</dbReference>
<keyword evidence="2" id="KW-1185">Reference proteome</keyword>
<evidence type="ECO:0000313" key="1">
    <source>
        <dbReference type="EMBL" id="ACI17764.1"/>
    </source>
</evidence>
<name>B5Y9L5_COPPD</name>